<sequence>MQDYYNMNQTALIIALDCPPEESHPARYINQLANGLKIKYDYQFGRPREYNPRPMLKLFPFSVQLRYLQ</sequence>
<organism evidence="1 2">
    <name type="scientific">Lactiplantibacillus plantarum WJL</name>
    <dbReference type="NCBI Taxonomy" id="1350466"/>
    <lineage>
        <taxon>Bacteria</taxon>
        <taxon>Bacillati</taxon>
        <taxon>Bacillota</taxon>
        <taxon>Bacilli</taxon>
        <taxon>Lactobacillales</taxon>
        <taxon>Lactobacillaceae</taxon>
        <taxon>Lactiplantibacillus</taxon>
    </lineage>
</organism>
<comment type="caution">
    <text evidence="1">The sequence shown here is derived from an EMBL/GenBank/DDBJ whole genome shotgun (WGS) entry which is preliminary data.</text>
</comment>
<name>A0A837P8F8_LACPN</name>
<evidence type="ECO:0000313" key="1">
    <source>
        <dbReference type="EMBL" id="KPN43246.1"/>
    </source>
</evidence>
<proteinExistence type="predicted"/>
<protein>
    <submittedName>
        <fullName evidence="1">Transposase</fullName>
    </submittedName>
</protein>
<reference evidence="1 2" key="1">
    <citation type="submission" date="2015-10" db="EMBL/GenBank/DDBJ databases">
        <title>Resequencing of Lactobacillus plantarum WJL strain genome.</title>
        <authorList>
            <person name="Martino M.E."/>
        </authorList>
    </citation>
    <scope>NUCLEOTIDE SEQUENCE [LARGE SCALE GENOMIC DNA]</scope>
    <source>
        <strain evidence="1 2">WJL</strain>
    </source>
</reference>
<dbReference type="Proteomes" id="UP000050511">
    <property type="component" value="Unassembled WGS sequence"/>
</dbReference>
<dbReference type="AlphaFoldDB" id="A0A837P8F8"/>
<gene>
    <name evidence="1" type="ORF">WJL_0319</name>
</gene>
<dbReference type="EMBL" id="LKLZ01000003">
    <property type="protein sequence ID" value="KPN43246.1"/>
    <property type="molecule type" value="Genomic_DNA"/>
</dbReference>
<evidence type="ECO:0000313" key="2">
    <source>
        <dbReference type="Proteomes" id="UP000050511"/>
    </source>
</evidence>
<accession>A0A837P8F8</accession>